<organism evidence="1 2">
    <name type="scientific">Veillonella criceti</name>
    <dbReference type="NCBI Taxonomy" id="103891"/>
    <lineage>
        <taxon>Bacteria</taxon>
        <taxon>Bacillati</taxon>
        <taxon>Bacillota</taxon>
        <taxon>Negativicutes</taxon>
        <taxon>Veillonellales</taxon>
        <taxon>Veillonellaceae</taxon>
        <taxon>Veillonella</taxon>
    </lineage>
</organism>
<evidence type="ECO:0000313" key="1">
    <source>
        <dbReference type="EMBL" id="SUP42799.1"/>
    </source>
</evidence>
<protein>
    <submittedName>
        <fullName evidence="1">Uncharacterized protein</fullName>
    </submittedName>
</protein>
<reference evidence="1 2" key="1">
    <citation type="submission" date="2018-06" db="EMBL/GenBank/DDBJ databases">
        <authorList>
            <consortium name="Pathogen Informatics"/>
            <person name="Doyle S."/>
        </authorList>
    </citation>
    <scope>NUCLEOTIDE SEQUENCE [LARGE SCALE GENOMIC DNA]</scope>
    <source>
        <strain evidence="1 2">NCTC12020</strain>
    </source>
</reference>
<dbReference type="RefSeq" id="WP_115310162.1">
    <property type="nucleotide sequence ID" value="NZ_UHIO01000001.1"/>
</dbReference>
<keyword evidence="2" id="KW-1185">Reference proteome</keyword>
<dbReference type="OrthoDB" id="9821961at2"/>
<sequence length="204" mass="24146">MNVFYKFIVMFMCLLSIYIPVNAAFEYNGSKTFMRFNYPVKEETGNLKSIDGVIDVSFIGKVLTIKINDNKVLQRIFPTFKYGMLTITSFYDNVAQKNFYKILLYLQNTNDRDNLYLSLVGFDKNKTRLIDYINLYDFKDPFGATEAGYADIEINPLNSNQLNLFLNDFKSNQDYRYYLEWNPKKQKFDLVTEGYVARDRIYHH</sequence>
<name>A0A380NJY3_9FIRM</name>
<dbReference type="Proteomes" id="UP000255367">
    <property type="component" value="Unassembled WGS sequence"/>
</dbReference>
<dbReference type="EMBL" id="UHIO01000001">
    <property type="protein sequence ID" value="SUP42799.1"/>
    <property type="molecule type" value="Genomic_DNA"/>
</dbReference>
<dbReference type="AlphaFoldDB" id="A0A380NJY3"/>
<gene>
    <name evidence="1" type="ORF">NCTC12020_00959</name>
</gene>
<accession>A0A380NJY3</accession>
<evidence type="ECO:0000313" key="2">
    <source>
        <dbReference type="Proteomes" id="UP000255367"/>
    </source>
</evidence>
<proteinExistence type="predicted"/>